<keyword evidence="3" id="KW-0786">Thiamine pyrophosphate</keyword>
<dbReference type="CDD" id="cd07033">
    <property type="entry name" value="TPP_PYR_DXS_TK_like"/>
    <property type="match status" value="1"/>
</dbReference>
<dbReference type="PANTHER" id="PTHR43825">
    <property type="entry name" value="PYRUVATE DEHYDROGENASE E1 COMPONENT"/>
    <property type="match status" value="1"/>
</dbReference>
<evidence type="ECO:0000256" key="3">
    <source>
        <dbReference type="ARBA" id="ARBA00023052"/>
    </source>
</evidence>
<accession>A0A8J7UTA7</accession>
<dbReference type="InterPro" id="IPR033248">
    <property type="entry name" value="Transketolase_C"/>
</dbReference>
<dbReference type="OrthoDB" id="6779at2157"/>
<comment type="caution">
    <text evidence="5">The sequence shown here is derived from an EMBL/GenBank/DDBJ whole genome shotgun (WGS) entry which is preliminary data.</text>
</comment>
<organism evidence="5 6">
    <name type="scientific">Methanococcus voltae</name>
    <dbReference type="NCBI Taxonomy" id="2188"/>
    <lineage>
        <taxon>Archaea</taxon>
        <taxon>Methanobacteriati</taxon>
        <taxon>Methanobacteriota</taxon>
        <taxon>Methanomada group</taxon>
        <taxon>Methanococci</taxon>
        <taxon>Methanococcales</taxon>
        <taxon>Methanococcaceae</taxon>
        <taxon>Methanococcus</taxon>
    </lineage>
</organism>
<comment type="similarity">
    <text evidence="2">Belongs to the transketolase family.</text>
</comment>
<protein>
    <submittedName>
        <fullName evidence="5">Transketolase</fullName>
        <ecNumber evidence="5">2.2.1.1</ecNumber>
    </submittedName>
</protein>
<evidence type="ECO:0000256" key="1">
    <source>
        <dbReference type="ARBA" id="ARBA00001964"/>
    </source>
</evidence>
<feature type="domain" description="Transketolase-like pyrimidine-binding" evidence="4">
    <location>
        <begin position="6"/>
        <end position="171"/>
    </location>
</feature>
<evidence type="ECO:0000313" key="5">
    <source>
        <dbReference type="EMBL" id="MBP2201458.1"/>
    </source>
</evidence>
<dbReference type="Proteomes" id="UP000740329">
    <property type="component" value="Unassembled WGS sequence"/>
</dbReference>
<dbReference type="Pfam" id="PF02779">
    <property type="entry name" value="Transket_pyr"/>
    <property type="match status" value="1"/>
</dbReference>
<dbReference type="Pfam" id="PF02780">
    <property type="entry name" value="Transketolase_C"/>
    <property type="match status" value="1"/>
</dbReference>
<dbReference type="AlphaFoldDB" id="A0A8J7UTA7"/>
<dbReference type="GO" id="GO:0006082">
    <property type="term" value="P:organic acid metabolic process"/>
    <property type="evidence" value="ECO:0007669"/>
    <property type="project" value="UniProtKB-ARBA"/>
</dbReference>
<gene>
    <name evidence="5" type="ORF">J3E07_000870</name>
</gene>
<evidence type="ECO:0000313" key="6">
    <source>
        <dbReference type="Proteomes" id="UP000740329"/>
    </source>
</evidence>
<dbReference type="Gene3D" id="3.40.50.970">
    <property type="match status" value="1"/>
</dbReference>
<keyword evidence="5" id="KW-0808">Transferase</keyword>
<comment type="cofactor">
    <cofactor evidence="1">
        <name>thiamine diphosphate</name>
        <dbReference type="ChEBI" id="CHEBI:58937"/>
    </cofactor>
</comment>
<dbReference type="FunFam" id="3.40.50.970:FF:000129">
    <property type="entry name" value="Transketolase"/>
    <property type="match status" value="1"/>
</dbReference>
<proteinExistence type="inferred from homology"/>
<evidence type="ECO:0000256" key="2">
    <source>
        <dbReference type="ARBA" id="ARBA00007131"/>
    </source>
</evidence>
<dbReference type="SUPFAM" id="SSF52518">
    <property type="entry name" value="Thiamin diphosphate-binding fold (THDP-binding)"/>
    <property type="match status" value="1"/>
</dbReference>
<dbReference type="InterPro" id="IPR051157">
    <property type="entry name" value="PDH/Transketolase"/>
</dbReference>
<dbReference type="InterPro" id="IPR009014">
    <property type="entry name" value="Transketo_C/PFOR_II"/>
</dbReference>
<name>A0A8J7UTA7_METVO</name>
<dbReference type="SMART" id="SM00861">
    <property type="entry name" value="Transket_pyr"/>
    <property type="match status" value="1"/>
</dbReference>
<dbReference type="GO" id="GO:0044272">
    <property type="term" value="P:sulfur compound biosynthetic process"/>
    <property type="evidence" value="ECO:0007669"/>
    <property type="project" value="UniProtKB-ARBA"/>
</dbReference>
<dbReference type="GO" id="GO:0004802">
    <property type="term" value="F:transketolase activity"/>
    <property type="evidence" value="ECO:0007669"/>
    <property type="project" value="UniProtKB-EC"/>
</dbReference>
<dbReference type="EC" id="2.2.1.1" evidence="5"/>
<dbReference type="SUPFAM" id="SSF52922">
    <property type="entry name" value="TK C-terminal domain-like"/>
    <property type="match status" value="1"/>
</dbReference>
<dbReference type="InterPro" id="IPR005475">
    <property type="entry name" value="Transketolase-like_Pyr-bd"/>
</dbReference>
<dbReference type="RefSeq" id="WP_209590944.1">
    <property type="nucleotide sequence ID" value="NZ_JAGGMU010000002.1"/>
</dbReference>
<dbReference type="Gene3D" id="3.40.50.920">
    <property type="match status" value="1"/>
</dbReference>
<sequence length="310" mass="33587">MNGVKKAMREAYGETLVELGEKNENIVVLDADLSGSTKTALFSKKYPERFFNAGIAEQNMIGMSAGLARTGKTVFASTFAMFATGRAWEQIRNSIAYPKLNVKVCATHSGVTVGEDGASHQMTEDLAIMRVIPNMVVLAPADYYEAKSVIRWCANYEGPVYVRMPRGNTELIFDNEEDAKFELGKARKLKEGTDITIIATGEVVPEALKASEYLSNEGISAEVVSMTSIKPIDEVAISFAKDIIVTLEDHNVIGGLGGAVSEVVSSKGLNKRVLRIGINDTFGKSGPANELLTYYKLDGKSVAETIVKNL</sequence>
<dbReference type="InterPro" id="IPR029061">
    <property type="entry name" value="THDP-binding"/>
</dbReference>
<dbReference type="EMBL" id="JAGGMV010000002">
    <property type="protein sequence ID" value="MBP2201458.1"/>
    <property type="molecule type" value="Genomic_DNA"/>
</dbReference>
<dbReference type="PANTHER" id="PTHR43825:SF1">
    <property type="entry name" value="TRANSKETOLASE-LIKE PYRIMIDINE-BINDING DOMAIN-CONTAINING PROTEIN"/>
    <property type="match status" value="1"/>
</dbReference>
<evidence type="ECO:0000259" key="4">
    <source>
        <dbReference type="SMART" id="SM00861"/>
    </source>
</evidence>
<reference evidence="5" key="1">
    <citation type="submission" date="2021-03" db="EMBL/GenBank/DDBJ databases">
        <title>Genomic Encyclopedia of Type Strains, Phase IV (KMG-V): Genome sequencing to study the core and pangenomes of soil and plant-associated prokaryotes.</title>
        <authorList>
            <person name="Whitman W."/>
        </authorList>
    </citation>
    <scope>NUCLEOTIDE SEQUENCE</scope>
    <source>
        <strain evidence="5">C4</strain>
    </source>
</reference>